<reference evidence="1" key="1">
    <citation type="submission" date="2013-08" db="EMBL/GenBank/DDBJ databases">
        <authorList>
            <person name="Mendez C."/>
            <person name="Richter M."/>
            <person name="Ferrer M."/>
            <person name="Sanchez J."/>
        </authorList>
    </citation>
    <scope>NUCLEOTIDE SEQUENCE</scope>
</reference>
<name>T0ZY02_9ZZZZ</name>
<proteinExistence type="predicted"/>
<protein>
    <submittedName>
        <fullName evidence="1">TIR domain protein</fullName>
    </submittedName>
</protein>
<sequence length="247" mass="28256">MYEISYDKNKMEWVRDPNNPTSPFTISKSVSMALEGRESGDNSLPKLHVGKMDDVISWGWNSVKLVEELEKIDYEVIEDLRPEDEGDIAPWARIRFNHPDTWRILYRSPGEIAGYWSYVPLFSENLDVLKNGEITEGQISEDMVPTMELAGHFRIFFTMLALREKYRGTSSIHLLYHSFLKVVEDLANQGIFFDEISANAYTPAGVAVCKSFGMSFVRDSPSKGKIFSMTFYPFPESTVFAEHPVLN</sequence>
<organism evidence="1">
    <name type="scientific">mine drainage metagenome</name>
    <dbReference type="NCBI Taxonomy" id="410659"/>
    <lineage>
        <taxon>unclassified sequences</taxon>
        <taxon>metagenomes</taxon>
        <taxon>ecological metagenomes</taxon>
    </lineage>
</organism>
<comment type="caution">
    <text evidence="1">The sequence shown here is derived from an EMBL/GenBank/DDBJ whole genome shotgun (WGS) entry which is preliminary data.</text>
</comment>
<reference evidence="1" key="2">
    <citation type="journal article" date="2014" name="ISME J.">
        <title>Microbial stratification in low pH oxic and suboxic macroscopic growths along an acid mine drainage.</title>
        <authorList>
            <person name="Mendez-Garcia C."/>
            <person name="Mesa V."/>
            <person name="Sprenger R.R."/>
            <person name="Richter M."/>
            <person name="Diez M.S."/>
            <person name="Solano J."/>
            <person name="Bargiela R."/>
            <person name="Golyshina O.V."/>
            <person name="Manteca A."/>
            <person name="Ramos J.L."/>
            <person name="Gallego J.R."/>
            <person name="Llorente I."/>
            <person name="Martins Dos Santos V.A."/>
            <person name="Jensen O.N."/>
            <person name="Pelaez A.I."/>
            <person name="Sanchez J."/>
            <person name="Ferrer M."/>
        </authorList>
    </citation>
    <scope>NUCLEOTIDE SEQUENCE</scope>
</reference>
<accession>T0ZY02</accession>
<gene>
    <name evidence="1" type="ORF">B1B_11607</name>
</gene>
<evidence type="ECO:0000313" key="1">
    <source>
        <dbReference type="EMBL" id="EQD49492.1"/>
    </source>
</evidence>
<dbReference type="AlphaFoldDB" id="T0ZY02"/>
<feature type="non-terminal residue" evidence="1">
    <location>
        <position position="247"/>
    </location>
</feature>
<dbReference type="EMBL" id="AUZY01007558">
    <property type="protein sequence ID" value="EQD49492.1"/>
    <property type="molecule type" value="Genomic_DNA"/>
</dbReference>